<evidence type="ECO:0000313" key="5">
    <source>
        <dbReference type="EMBL" id="MFC4358101.1"/>
    </source>
</evidence>
<dbReference type="PANTHER" id="PTHR11527">
    <property type="entry name" value="HEAT-SHOCK PROTEIN 20 FAMILY MEMBER"/>
    <property type="match status" value="1"/>
</dbReference>
<accession>A0ABD5PCA7</accession>
<dbReference type="InterPro" id="IPR031107">
    <property type="entry name" value="Small_HSP"/>
</dbReference>
<organism evidence="5 6">
    <name type="scientific">Halobium salinum</name>
    <dbReference type="NCBI Taxonomy" id="1364940"/>
    <lineage>
        <taxon>Archaea</taxon>
        <taxon>Methanobacteriati</taxon>
        <taxon>Methanobacteriota</taxon>
        <taxon>Stenosarchaea group</taxon>
        <taxon>Halobacteria</taxon>
        <taxon>Halobacteriales</taxon>
        <taxon>Haloferacaceae</taxon>
        <taxon>Halobium</taxon>
    </lineage>
</organism>
<dbReference type="CDD" id="cd06464">
    <property type="entry name" value="ACD_sHsps-like"/>
    <property type="match status" value="1"/>
</dbReference>
<evidence type="ECO:0000256" key="2">
    <source>
        <dbReference type="RuleBase" id="RU003616"/>
    </source>
</evidence>
<dbReference type="PROSITE" id="PS01031">
    <property type="entry name" value="SHSP"/>
    <property type="match status" value="1"/>
</dbReference>
<protein>
    <submittedName>
        <fullName evidence="5">Hsp20/alpha crystallin family protein</fullName>
    </submittedName>
</protein>
<evidence type="ECO:0000256" key="3">
    <source>
        <dbReference type="SAM" id="MobiDB-lite"/>
    </source>
</evidence>
<sequence>MPDRKNPFEDLDDLFDRLTRGLEDAGMAGGATDVAVDVSETAEDVVVAADLPGYDREDVNVTVANRRLTVEAERERSSESGDERYHRRERSHRRVRRTVTLPTDVEEESASATYENGVLTVTLPKEVPDDEDASGHRIDIS</sequence>
<reference evidence="5 6" key="1">
    <citation type="journal article" date="2019" name="Int. J. Syst. Evol. Microbiol.">
        <title>The Global Catalogue of Microorganisms (GCM) 10K type strain sequencing project: providing services to taxonomists for standard genome sequencing and annotation.</title>
        <authorList>
            <consortium name="The Broad Institute Genomics Platform"/>
            <consortium name="The Broad Institute Genome Sequencing Center for Infectious Disease"/>
            <person name="Wu L."/>
            <person name="Ma J."/>
        </authorList>
    </citation>
    <scope>NUCLEOTIDE SEQUENCE [LARGE SCALE GENOMIC DNA]</scope>
    <source>
        <strain evidence="5 6">CGMCC 1.12553</strain>
    </source>
</reference>
<evidence type="ECO:0000313" key="6">
    <source>
        <dbReference type="Proteomes" id="UP001595921"/>
    </source>
</evidence>
<comment type="caution">
    <text evidence="5">The sequence shown here is derived from an EMBL/GenBank/DDBJ whole genome shotgun (WGS) entry which is preliminary data.</text>
</comment>
<feature type="compositionally biased region" description="Basic and acidic residues" evidence="3">
    <location>
        <begin position="71"/>
        <end position="86"/>
    </location>
</feature>
<dbReference type="RefSeq" id="WP_267624320.1">
    <property type="nucleotide sequence ID" value="NZ_JAODIW010000008.1"/>
</dbReference>
<comment type="similarity">
    <text evidence="1 2">Belongs to the small heat shock protein (HSP20) family.</text>
</comment>
<feature type="domain" description="SHSP" evidence="4">
    <location>
        <begin position="27"/>
        <end position="141"/>
    </location>
</feature>
<dbReference type="InterPro" id="IPR002068">
    <property type="entry name" value="A-crystallin/Hsp20_dom"/>
</dbReference>
<evidence type="ECO:0000256" key="1">
    <source>
        <dbReference type="PROSITE-ProRule" id="PRU00285"/>
    </source>
</evidence>
<dbReference type="Proteomes" id="UP001595921">
    <property type="component" value="Unassembled WGS sequence"/>
</dbReference>
<feature type="region of interest" description="Disordered" evidence="3">
    <location>
        <begin position="71"/>
        <end position="97"/>
    </location>
</feature>
<evidence type="ECO:0000259" key="4">
    <source>
        <dbReference type="PROSITE" id="PS01031"/>
    </source>
</evidence>
<gene>
    <name evidence="5" type="ORF">ACFO0N_09090</name>
</gene>
<dbReference type="AlphaFoldDB" id="A0ABD5PCA7"/>
<dbReference type="Pfam" id="PF00011">
    <property type="entry name" value="HSP20"/>
    <property type="match status" value="1"/>
</dbReference>
<proteinExistence type="inferred from homology"/>
<feature type="compositionally biased region" description="Basic residues" evidence="3">
    <location>
        <begin position="87"/>
        <end position="97"/>
    </location>
</feature>
<name>A0ABD5PCA7_9EURY</name>
<dbReference type="Gene3D" id="2.60.40.790">
    <property type="match status" value="1"/>
</dbReference>
<dbReference type="InterPro" id="IPR008978">
    <property type="entry name" value="HSP20-like_chaperone"/>
</dbReference>
<dbReference type="EMBL" id="JBHSDS010000006">
    <property type="protein sequence ID" value="MFC4358101.1"/>
    <property type="molecule type" value="Genomic_DNA"/>
</dbReference>
<dbReference type="SUPFAM" id="SSF49764">
    <property type="entry name" value="HSP20-like chaperones"/>
    <property type="match status" value="1"/>
</dbReference>
<keyword evidence="6" id="KW-1185">Reference proteome</keyword>